<dbReference type="Pfam" id="PF14206">
    <property type="entry name" value="Cys_rich_CPCC"/>
    <property type="match status" value="1"/>
</dbReference>
<reference evidence="2" key="1">
    <citation type="journal article" date="2015" name="Nature">
        <title>Complex archaea that bridge the gap between prokaryotes and eukaryotes.</title>
        <authorList>
            <person name="Spang A."/>
            <person name="Saw J.H."/>
            <person name="Jorgensen S.L."/>
            <person name="Zaremba-Niedzwiedzka K."/>
            <person name="Martijn J."/>
            <person name="Lind A.E."/>
            <person name="van Eijk R."/>
            <person name="Schleper C."/>
            <person name="Guy L."/>
            <person name="Ettema T.J."/>
        </authorList>
    </citation>
    <scope>NUCLEOTIDE SEQUENCE</scope>
</reference>
<accession>A0A0F9UHF4</accession>
<evidence type="ECO:0000259" key="1">
    <source>
        <dbReference type="Pfam" id="PF14206"/>
    </source>
</evidence>
<dbReference type="EMBL" id="LAZR01000106">
    <property type="protein sequence ID" value="KKN91094.1"/>
    <property type="molecule type" value="Genomic_DNA"/>
</dbReference>
<dbReference type="InterPro" id="IPR025983">
    <property type="entry name" value="Cys_rich_CPCC"/>
</dbReference>
<name>A0A0F9UHF4_9ZZZZ</name>
<protein>
    <recommendedName>
        <fullName evidence="1">Cysteine-rich CPCC domain-containing protein</fullName>
    </recommendedName>
</protein>
<feature type="domain" description="Cysteine-rich CPCC" evidence="1">
    <location>
        <begin position="5"/>
        <end position="76"/>
    </location>
</feature>
<sequence length="87" mass="10026">MKFNQCPCCDYFTLPKGQDYEICPVCFWEDDYFGIEETDTESGANHGLTIREARANFAAHDACDLNMVKNVLPIEKRSLYVRKVRAI</sequence>
<evidence type="ECO:0000313" key="2">
    <source>
        <dbReference type="EMBL" id="KKN91094.1"/>
    </source>
</evidence>
<comment type="caution">
    <text evidence="2">The sequence shown here is derived from an EMBL/GenBank/DDBJ whole genome shotgun (WGS) entry which is preliminary data.</text>
</comment>
<gene>
    <name evidence="2" type="ORF">LCGC14_0222960</name>
</gene>
<organism evidence="2">
    <name type="scientific">marine sediment metagenome</name>
    <dbReference type="NCBI Taxonomy" id="412755"/>
    <lineage>
        <taxon>unclassified sequences</taxon>
        <taxon>metagenomes</taxon>
        <taxon>ecological metagenomes</taxon>
    </lineage>
</organism>
<proteinExistence type="predicted"/>
<dbReference type="AlphaFoldDB" id="A0A0F9UHF4"/>